<comment type="caution">
    <text evidence="1">The sequence shown here is derived from an EMBL/GenBank/DDBJ whole genome shotgun (WGS) entry which is preliminary data.</text>
</comment>
<organism evidence="1 2">
    <name type="scientific">Streptomyces ureilyticus</name>
    <dbReference type="NCBI Taxonomy" id="1775131"/>
    <lineage>
        <taxon>Bacteria</taxon>
        <taxon>Bacillati</taxon>
        <taxon>Actinomycetota</taxon>
        <taxon>Actinomycetes</taxon>
        <taxon>Kitasatosporales</taxon>
        <taxon>Streptomycetaceae</taxon>
        <taxon>Streptomyces</taxon>
    </lineage>
</organism>
<keyword evidence="2" id="KW-1185">Reference proteome</keyword>
<evidence type="ECO:0000313" key="2">
    <source>
        <dbReference type="Proteomes" id="UP001518140"/>
    </source>
</evidence>
<evidence type="ECO:0000313" key="1">
    <source>
        <dbReference type="EMBL" id="NGO47751.1"/>
    </source>
</evidence>
<accession>A0ABX0E0N4</accession>
<reference evidence="1 2" key="1">
    <citation type="submission" date="2020-02" db="EMBL/GenBank/DDBJ databases">
        <title>Whole-genome analyses of novel actinobacteria.</title>
        <authorList>
            <person name="Sahin N."/>
            <person name="Tokatli A."/>
        </authorList>
    </citation>
    <scope>NUCLEOTIDE SEQUENCE [LARGE SCALE GENOMIC DNA]</scope>
    <source>
        <strain evidence="1 2">YC419</strain>
    </source>
</reference>
<sequence>MRLGPAGEAPLVTSCGRRIEVKFLRLAAATDRPIGRVALDVGPVRSGEPGTWASLTANEARDLADRLISQACVAETIESAGAEDPASTPPRAPSA</sequence>
<protein>
    <submittedName>
        <fullName evidence="1">Uncharacterized protein</fullName>
    </submittedName>
</protein>
<proteinExistence type="predicted"/>
<dbReference type="EMBL" id="JAAKZX010000201">
    <property type="protein sequence ID" value="NGO47751.1"/>
    <property type="molecule type" value="Genomic_DNA"/>
</dbReference>
<gene>
    <name evidence="1" type="ORF">G6048_38630</name>
</gene>
<dbReference type="Proteomes" id="UP001518140">
    <property type="component" value="Unassembled WGS sequence"/>
</dbReference>
<name>A0ABX0E0N4_9ACTN</name>